<evidence type="ECO:0000256" key="2">
    <source>
        <dbReference type="ARBA" id="ARBA00022692"/>
    </source>
</evidence>
<evidence type="ECO:0000256" key="5">
    <source>
        <dbReference type="SAM" id="Phobius"/>
    </source>
</evidence>
<feature type="transmembrane region" description="Helical" evidence="5">
    <location>
        <begin position="90"/>
        <end position="108"/>
    </location>
</feature>
<gene>
    <name evidence="7" type="ORF">EV420DRAFT_1278233</name>
</gene>
<keyword evidence="4 5" id="KW-0472">Membrane</keyword>
<dbReference type="RefSeq" id="XP_060324500.1">
    <property type="nucleotide sequence ID" value="XM_060468076.1"/>
</dbReference>
<name>A0AA39JLW2_ARMTA</name>
<dbReference type="GO" id="GO:0016020">
    <property type="term" value="C:membrane"/>
    <property type="evidence" value="ECO:0007669"/>
    <property type="project" value="UniProtKB-SubCell"/>
</dbReference>
<feature type="non-terminal residue" evidence="7">
    <location>
        <position position="1"/>
    </location>
</feature>
<dbReference type="Pfam" id="PF07690">
    <property type="entry name" value="MFS_1"/>
    <property type="match status" value="1"/>
</dbReference>
<dbReference type="EMBL" id="JAUEPS010000062">
    <property type="protein sequence ID" value="KAK0442813.1"/>
    <property type="molecule type" value="Genomic_DNA"/>
</dbReference>
<dbReference type="InterPro" id="IPR011701">
    <property type="entry name" value="MFS"/>
</dbReference>
<protein>
    <submittedName>
        <fullName evidence="7">Major facilitator superfamily domain-containing protein</fullName>
    </submittedName>
</protein>
<dbReference type="Proteomes" id="UP001175211">
    <property type="component" value="Unassembled WGS sequence"/>
</dbReference>
<dbReference type="SUPFAM" id="SSF103473">
    <property type="entry name" value="MFS general substrate transporter"/>
    <property type="match status" value="1"/>
</dbReference>
<dbReference type="GeneID" id="85351624"/>
<keyword evidence="2 5" id="KW-0812">Transmembrane</keyword>
<dbReference type="PANTHER" id="PTHR23502:SF60">
    <property type="entry name" value="MAJOR FACILITATOR SUPERFAMILY (MFS) PROFILE DOMAIN-CONTAINING PROTEIN-RELATED"/>
    <property type="match status" value="1"/>
</dbReference>
<reference evidence="7" key="1">
    <citation type="submission" date="2023-06" db="EMBL/GenBank/DDBJ databases">
        <authorList>
            <consortium name="Lawrence Berkeley National Laboratory"/>
            <person name="Ahrendt S."/>
            <person name="Sahu N."/>
            <person name="Indic B."/>
            <person name="Wong-Bajracharya J."/>
            <person name="Merenyi Z."/>
            <person name="Ke H.-M."/>
            <person name="Monk M."/>
            <person name="Kocsube S."/>
            <person name="Drula E."/>
            <person name="Lipzen A."/>
            <person name="Balint B."/>
            <person name="Henrissat B."/>
            <person name="Andreopoulos B."/>
            <person name="Martin F.M."/>
            <person name="Harder C.B."/>
            <person name="Rigling D."/>
            <person name="Ford K.L."/>
            <person name="Foster G.D."/>
            <person name="Pangilinan J."/>
            <person name="Papanicolaou A."/>
            <person name="Barry K."/>
            <person name="LaButti K."/>
            <person name="Viragh M."/>
            <person name="Koriabine M."/>
            <person name="Yan M."/>
            <person name="Riley R."/>
            <person name="Champramary S."/>
            <person name="Plett K.L."/>
            <person name="Tsai I.J."/>
            <person name="Slot J."/>
            <person name="Sipos G."/>
            <person name="Plett J."/>
            <person name="Nagy L.G."/>
            <person name="Grigoriev I.V."/>
        </authorList>
    </citation>
    <scope>NUCLEOTIDE SEQUENCE</scope>
    <source>
        <strain evidence="7">CCBAS 213</strain>
    </source>
</reference>
<dbReference type="InterPro" id="IPR036259">
    <property type="entry name" value="MFS_trans_sf"/>
</dbReference>
<evidence type="ECO:0000313" key="7">
    <source>
        <dbReference type="EMBL" id="KAK0442813.1"/>
    </source>
</evidence>
<dbReference type="GO" id="GO:0022857">
    <property type="term" value="F:transmembrane transporter activity"/>
    <property type="evidence" value="ECO:0007669"/>
    <property type="project" value="InterPro"/>
</dbReference>
<evidence type="ECO:0000313" key="8">
    <source>
        <dbReference type="Proteomes" id="UP001175211"/>
    </source>
</evidence>
<organism evidence="7 8">
    <name type="scientific">Armillaria tabescens</name>
    <name type="common">Ringless honey mushroom</name>
    <name type="synonym">Agaricus tabescens</name>
    <dbReference type="NCBI Taxonomy" id="1929756"/>
    <lineage>
        <taxon>Eukaryota</taxon>
        <taxon>Fungi</taxon>
        <taxon>Dikarya</taxon>
        <taxon>Basidiomycota</taxon>
        <taxon>Agaricomycotina</taxon>
        <taxon>Agaricomycetes</taxon>
        <taxon>Agaricomycetidae</taxon>
        <taxon>Agaricales</taxon>
        <taxon>Marasmiineae</taxon>
        <taxon>Physalacriaceae</taxon>
        <taxon>Desarmillaria</taxon>
    </lineage>
</organism>
<feature type="transmembrane region" description="Helical" evidence="5">
    <location>
        <begin position="173"/>
        <end position="196"/>
    </location>
</feature>
<keyword evidence="8" id="KW-1185">Reference proteome</keyword>
<dbReference type="PANTHER" id="PTHR23502">
    <property type="entry name" value="MAJOR FACILITATOR SUPERFAMILY"/>
    <property type="match status" value="1"/>
</dbReference>
<sequence length="376" mass="41138">STMTSTEEKIIVVSWAGDDDPENPKNWTNTQKWIVTGLISTSMMLSHMSSSMIAPAARDVAKDLGSTSPIFEPLLTSVFILAYGKAEPTTWNFLSAFLYFVSIAHVLGRSRVVQLANVFYIVFNLLCAFAKDPNTMWLCRFFAGIGASCAAGSASVGLLLAIVGAPRGPSRGVALLAIPSLLGPVIGPIVGAWLVMNTTWKWIFWLTSIAAVFDQVGSFFWLKENTSRVISRIYPKYTIRWHSRLSLILCPTSPSLTHMILLLHPVFLLLTEPMIQLLGIYIGRLSDFLTVILTSIPDIFVVVYHESLGIAGLHYIAFGIGLYGGAQIADATQNELYRCLSARYGTTGRPEYRILIILPATLLVTIGLLITGTSQS</sequence>
<feature type="domain" description="Major facilitator superfamily (MFS) profile" evidence="6">
    <location>
        <begin position="35"/>
        <end position="376"/>
    </location>
</feature>
<dbReference type="AlphaFoldDB" id="A0AA39JLW2"/>
<feature type="transmembrane region" description="Helical" evidence="5">
    <location>
        <begin position="352"/>
        <end position="371"/>
    </location>
</feature>
<accession>A0AA39JLW2</accession>
<comment type="caution">
    <text evidence="7">The sequence shown here is derived from an EMBL/GenBank/DDBJ whole genome shotgun (WGS) entry which is preliminary data.</text>
</comment>
<dbReference type="PROSITE" id="PS50850">
    <property type="entry name" value="MFS"/>
    <property type="match status" value="1"/>
</dbReference>
<proteinExistence type="predicted"/>
<evidence type="ECO:0000256" key="3">
    <source>
        <dbReference type="ARBA" id="ARBA00022989"/>
    </source>
</evidence>
<keyword evidence="3 5" id="KW-1133">Transmembrane helix</keyword>
<feature type="transmembrane region" description="Helical" evidence="5">
    <location>
        <begin position="137"/>
        <end position="161"/>
    </location>
</feature>
<evidence type="ECO:0000256" key="4">
    <source>
        <dbReference type="ARBA" id="ARBA00023136"/>
    </source>
</evidence>
<comment type="subcellular location">
    <subcellularLocation>
        <location evidence="1">Membrane</location>
        <topology evidence="1">Multi-pass membrane protein</topology>
    </subcellularLocation>
</comment>
<feature type="transmembrane region" description="Helical" evidence="5">
    <location>
        <begin position="115"/>
        <end position="131"/>
    </location>
</feature>
<feature type="transmembrane region" description="Helical" evidence="5">
    <location>
        <begin position="308"/>
        <end position="326"/>
    </location>
</feature>
<evidence type="ECO:0000259" key="6">
    <source>
        <dbReference type="PROSITE" id="PS50850"/>
    </source>
</evidence>
<dbReference type="Gene3D" id="1.20.1250.20">
    <property type="entry name" value="MFS general substrate transporter like domains"/>
    <property type="match status" value="1"/>
</dbReference>
<evidence type="ECO:0000256" key="1">
    <source>
        <dbReference type="ARBA" id="ARBA00004141"/>
    </source>
</evidence>
<dbReference type="InterPro" id="IPR020846">
    <property type="entry name" value="MFS_dom"/>
</dbReference>